<proteinExistence type="predicted"/>
<feature type="transmembrane region" description="Helical" evidence="1">
    <location>
        <begin position="96"/>
        <end position="116"/>
    </location>
</feature>
<keyword evidence="1" id="KW-0812">Transmembrane</keyword>
<gene>
    <name evidence="2" type="ORF">ACFSOY_07255</name>
</gene>
<evidence type="ECO:0008006" key="4">
    <source>
        <dbReference type="Google" id="ProtNLM"/>
    </source>
</evidence>
<keyword evidence="3" id="KW-1185">Reference proteome</keyword>
<feature type="transmembrane region" description="Helical" evidence="1">
    <location>
        <begin position="61"/>
        <end position="84"/>
    </location>
</feature>
<evidence type="ECO:0000313" key="3">
    <source>
        <dbReference type="Proteomes" id="UP001597343"/>
    </source>
</evidence>
<comment type="caution">
    <text evidence="2">The sequence shown here is derived from an EMBL/GenBank/DDBJ whole genome shotgun (WGS) entry which is preliminary data.</text>
</comment>
<accession>A0ABW4ZVZ0</accession>
<sequence>MSVNITVIIIVVLVVFRMMRRAQRMFSWQRLKARRLWIVSAIMGTIGSLLFIGGASHVESLISNTLGIGLGVLLAYFGALYTRYEQQEGIWKYRSNEWIGGAVTALFFGRVAYRVYQMIDQGLLQDDARFAESMQSFGGSWTSGLTLIMFAYYLAYNLYLLRKNRMLVSSR</sequence>
<evidence type="ECO:0000256" key="1">
    <source>
        <dbReference type="SAM" id="Phobius"/>
    </source>
</evidence>
<feature type="transmembrane region" description="Helical" evidence="1">
    <location>
        <begin position="6"/>
        <end position="23"/>
    </location>
</feature>
<dbReference type="Proteomes" id="UP001597343">
    <property type="component" value="Unassembled WGS sequence"/>
</dbReference>
<keyword evidence="1" id="KW-1133">Transmembrane helix</keyword>
<feature type="transmembrane region" description="Helical" evidence="1">
    <location>
        <begin position="136"/>
        <end position="161"/>
    </location>
</feature>
<dbReference type="InterPro" id="IPR058247">
    <property type="entry name" value="DUF1453"/>
</dbReference>
<protein>
    <recommendedName>
        <fullName evidence="4">DUF1453 domain-containing protein</fullName>
    </recommendedName>
</protein>
<dbReference type="Pfam" id="PF07301">
    <property type="entry name" value="DUF1453"/>
    <property type="match status" value="1"/>
</dbReference>
<keyword evidence="1" id="KW-0472">Membrane</keyword>
<reference evidence="3" key="1">
    <citation type="journal article" date="2019" name="Int. J. Syst. Evol. Microbiol.">
        <title>The Global Catalogue of Microorganisms (GCM) 10K type strain sequencing project: providing services to taxonomists for standard genome sequencing and annotation.</title>
        <authorList>
            <consortium name="The Broad Institute Genomics Platform"/>
            <consortium name="The Broad Institute Genome Sequencing Center for Infectious Disease"/>
            <person name="Wu L."/>
            <person name="Ma J."/>
        </authorList>
    </citation>
    <scope>NUCLEOTIDE SEQUENCE [LARGE SCALE GENOMIC DNA]</scope>
    <source>
        <strain evidence="3">CGMCC 1.13574</strain>
    </source>
</reference>
<name>A0ABW4ZVZ0_9BACL</name>
<organism evidence="2 3">
    <name type="scientific">Tumebacillus lipolyticus</name>
    <dbReference type="NCBI Taxonomy" id="1280370"/>
    <lineage>
        <taxon>Bacteria</taxon>
        <taxon>Bacillati</taxon>
        <taxon>Bacillota</taxon>
        <taxon>Bacilli</taxon>
        <taxon>Bacillales</taxon>
        <taxon>Alicyclobacillaceae</taxon>
        <taxon>Tumebacillus</taxon>
    </lineage>
</organism>
<dbReference type="EMBL" id="JBHUIO010000005">
    <property type="protein sequence ID" value="MFD2169791.1"/>
    <property type="molecule type" value="Genomic_DNA"/>
</dbReference>
<dbReference type="RefSeq" id="WP_386045215.1">
    <property type="nucleotide sequence ID" value="NZ_JBHUIO010000005.1"/>
</dbReference>
<feature type="transmembrane region" description="Helical" evidence="1">
    <location>
        <begin position="35"/>
        <end position="55"/>
    </location>
</feature>
<evidence type="ECO:0000313" key="2">
    <source>
        <dbReference type="EMBL" id="MFD2169791.1"/>
    </source>
</evidence>